<gene>
    <name evidence="1" type="ORF">BN7_6537</name>
</gene>
<dbReference type="EMBL" id="CAIF01000287">
    <property type="protein sequence ID" value="CCH46931.1"/>
    <property type="molecule type" value="Genomic_DNA"/>
</dbReference>
<keyword evidence="2" id="KW-1185">Reference proteome</keyword>
<reference evidence="1 2" key="1">
    <citation type="journal article" date="2012" name="Eukaryot. Cell">
        <title>Draft genome sequence of Wickerhamomyces ciferrii NRRL Y-1031 F-60-10.</title>
        <authorList>
            <person name="Schneider J."/>
            <person name="Andrea H."/>
            <person name="Blom J."/>
            <person name="Jaenicke S."/>
            <person name="Ruckert C."/>
            <person name="Schorsch C."/>
            <person name="Szczepanowski R."/>
            <person name="Farwick M."/>
            <person name="Goesmann A."/>
            <person name="Puhler A."/>
            <person name="Schaffer S."/>
            <person name="Tauch A."/>
            <person name="Kohler T."/>
            <person name="Brinkrolf K."/>
        </authorList>
    </citation>
    <scope>NUCLEOTIDE SEQUENCE [LARGE SCALE GENOMIC DNA]</scope>
    <source>
        <strain evidence="2">ATCC 14091 / BCRC 22168 / CBS 111 / JCM 3599 / NBRC 0793 / NRRL Y-1031 F-60-10</strain>
    </source>
</reference>
<sequence length="253" mass="29763">MSTSFDSEFESFESSNKNDVSKKNQNYYIEHENDYINQENFGESTQNYIQREGNDQEVLESIEKINNLLSWNDQLSIEINNKFQQFENVNIEVIQNLEFLQNHINKSQHKQLKEPKFIQKKSKSYLPTPEDEIYHEKNLEFEIQGISKQNQSTPNLQSLPSSPELDHIEPIRTNGSEIEEIEIELNDKISRLVSQNYNNENILKLKNIVNSTFELLRFENDQDNLKLMNFNNEINEKSSGLINKLYGLVESFT</sequence>
<dbReference type="HOGENOM" id="CLU_1099222_0_0_1"/>
<protein>
    <submittedName>
        <fullName evidence="1">Uncharacterized protein</fullName>
    </submittedName>
</protein>
<organism evidence="1 2">
    <name type="scientific">Wickerhamomyces ciferrii (strain ATCC 14091 / BCRC 22168 / CBS 111 / JCM 3599 / NBRC 0793 / NRRL Y-1031 F-60-10)</name>
    <name type="common">Yeast</name>
    <name type="synonym">Pichia ciferrii</name>
    <dbReference type="NCBI Taxonomy" id="1206466"/>
    <lineage>
        <taxon>Eukaryota</taxon>
        <taxon>Fungi</taxon>
        <taxon>Dikarya</taxon>
        <taxon>Ascomycota</taxon>
        <taxon>Saccharomycotina</taxon>
        <taxon>Saccharomycetes</taxon>
        <taxon>Phaffomycetales</taxon>
        <taxon>Wickerhamomycetaceae</taxon>
        <taxon>Wickerhamomyces</taxon>
    </lineage>
</organism>
<evidence type="ECO:0000313" key="2">
    <source>
        <dbReference type="Proteomes" id="UP000009328"/>
    </source>
</evidence>
<dbReference type="AlphaFoldDB" id="K0KUQ6"/>
<dbReference type="InParanoid" id="K0KUQ6"/>
<comment type="caution">
    <text evidence="1">The sequence shown here is derived from an EMBL/GenBank/DDBJ whole genome shotgun (WGS) entry which is preliminary data.</text>
</comment>
<proteinExistence type="predicted"/>
<evidence type="ECO:0000313" key="1">
    <source>
        <dbReference type="EMBL" id="CCH46931.1"/>
    </source>
</evidence>
<dbReference type="Proteomes" id="UP000009328">
    <property type="component" value="Unassembled WGS sequence"/>
</dbReference>
<name>K0KUQ6_WICCF</name>
<accession>K0KUQ6</accession>